<dbReference type="RefSeq" id="WP_046965906.1">
    <property type="nucleotide sequence ID" value="NZ_CP017480.1"/>
</dbReference>
<dbReference type="OrthoDB" id="7058586at2"/>
<gene>
    <name evidence="1" type="ORF">BJI69_07030</name>
</gene>
<evidence type="ECO:0000313" key="1">
    <source>
        <dbReference type="EMBL" id="APG03683.1"/>
    </source>
</evidence>
<evidence type="ECO:0000313" key="2">
    <source>
        <dbReference type="Proteomes" id="UP000182987"/>
    </source>
</evidence>
<dbReference type="Proteomes" id="UP000182987">
    <property type="component" value="Chromosome"/>
</dbReference>
<sequence length="474" mass="51021">MSSHAESVASFPSISIPSVAGGPPVEVSLIAQLGHGAGSQLVAASSLRQRAHVAFVDELDEPSAKLAGTHFEHDDPSSLYTFAVGSKGHPFHRHAGHRIFTAVSGSSGALLRFCTATPVQLADDPANFLRALRHVEIPPDSLFTVRFGGGTWHQFQPLRAGSGHPAFFALSCHTNELGGELSEEARRVVLDDGASIPSLTELLPEAVQALLDGMATDHMHVPTASLSLEAAPGSLQVTLCGFARRTLGKVRALIAGWGHAGGFLSRTEGWQTVVELDAPDADSLLREQFAGDFDHEDSFRLVLAECQPRHARASVLLADLLDAFVQHPPGSVSRLMAFRNLLVTPLGLRRSPLACPVSSLLAPLDKHVFAGRFPVLDQRIDDGDSFAQVMLGADDKHLSFRSCVALRVVDGRVDITLGTRVRCRNAFGHVYLGLIDRVHRRYISPLMLRAAAMHAFALQNEAQRLVGVRGYVAR</sequence>
<keyword evidence="2" id="KW-1185">Reference proteome</keyword>
<proteinExistence type="predicted"/>
<dbReference type="AlphaFoldDB" id="A0A1L3ERJ3"/>
<dbReference type="InterPro" id="IPR021295">
    <property type="entry name" value="DUF2867"/>
</dbReference>
<evidence type="ECO:0008006" key="3">
    <source>
        <dbReference type="Google" id="ProtNLM"/>
    </source>
</evidence>
<name>A0A1L3ERJ3_9GAMM</name>
<organism evidence="1 2">
    <name type="scientific">Luteibacter rhizovicinus DSM 16549</name>
    <dbReference type="NCBI Taxonomy" id="1440763"/>
    <lineage>
        <taxon>Bacteria</taxon>
        <taxon>Pseudomonadati</taxon>
        <taxon>Pseudomonadota</taxon>
        <taxon>Gammaproteobacteria</taxon>
        <taxon>Lysobacterales</taxon>
        <taxon>Rhodanobacteraceae</taxon>
        <taxon>Luteibacter</taxon>
    </lineage>
</organism>
<dbReference type="STRING" id="1440763.BJI69_07030"/>
<dbReference type="EMBL" id="CP017480">
    <property type="protein sequence ID" value="APG03683.1"/>
    <property type="molecule type" value="Genomic_DNA"/>
</dbReference>
<reference evidence="2" key="1">
    <citation type="submission" date="2016-09" db="EMBL/GenBank/DDBJ databases">
        <authorList>
            <person name="Lysoe E."/>
        </authorList>
    </citation>
    <scope>NUCLEOTIDE SEQUENCE [LARGE SCALE GENOMIC DNA]</scope>
    <source>
        <strain evidence="2">LJ96T</strain>
    </source>
</reference>
<protein>
    <recommendedName>
        <fullName evidence="3">DUF2867 domain-containing protein</fullName>
    </recommendedName>
</protein>
<accession>A0A1L3ERJ3</accession>
<dbReference type="KEGG" id="lrz:BJI69_07030"/>
<dbReference type="Pfam" id="PF11066">
    <property type="entry name" value="DUF2867"/>
    <property type="match status" value="1"/>
</dbReference>